<comment type="caution">
    <text evidence="5">The sequence shown here is derived from an EMBL/GenBank/DDBJ whole genome shotgun (WGS) entry which is preliminary data.</text>
</comment>
<keyword evidence="3" id="KW-0804">Transcription</keyword>
<evidence type="ECO:0000256" key="1">
    <source>
        <dbReference type="ARBA" id="ARBA00023015"/>
    </source>
</evidence>
<accession>A0A7K3TCL6</accession>
<dbReference type="EMBL" id="WHZX01000004">
    <property type="protein sequence ID" value="NEG71934.1"/>
    <property type="molecule type" value="Genomic_DNA"/>
</dbReference>
<dbReference type="CDD" id="cd06267">
    <property type="entry name" value="PBP1_LacI_sugar_binding-like"/>
    <property type="match status" value="1"/>
</dbReference>
<sequence>MPVRETSHVGELRREKPHVKKRHITGEYRTTGPSGTIVTGVRRHTATGHPTHAYMHGRHTCTRMHHSRHMREAHMATLRDVAAKAGVSASAVSYILRGDTRFQADTVARVRAAARELGYSANLSARILKAGRNGVIGVAVYALEAAQPMRLAAAITREAGERGLRVIIQETANSREGELQALERTTSQFCDGLIFSPARVSAEEIRSHIGTKPMVWCEDFSDTPLFDAVVTPSFEGARDAVRHLIAVGCRRIGILGIGVRADAPDKASSVVFAKDGNSAFRTQRLRGAMAALDEAGIAFEPDLAIDCSWDFEEARKAAHRLAARSCPGKGGLPIDGLFCLNDVMAIGAARGFADRGVRVPDDVAIIGFDGIRETAYTSPSISTIAIDYDDYARKALDLLVARIDRPADVNASSAPRRLVANYRLVQRESTMR</sequence>
<dbReference type="PANTHER" id="PTHR30146">
    <property type="entry name" value="LACI-RELATED TRANSCRIPTIONAL REPRESSOR"/>
    <property type="match status" value="1"/>
</dbReference>
<evidence type="ECO:0000313" key="6">
    <source>
        <dbReference type="Proteomes" id="UP000469943"/>
    </source>
</evidence>
<reference evidence="5 6" key="1">
    <citation type="submission" date="2019-10" db="EMBL/GenBank/DDBJ databases">
        <title>Bifidobacterium from non-human primates.</title>
        <authorList>
            <person name="Modesto M."/>
        </authorList>
    </citation>
    <scope>NUCLEOTIDE SEQUENCE [LARGE SCALE GENOMIC DNA]</scope>
    <source>
        <strain evidence="5 6">TREM</strain>
    </source>
</reference>
<dbReference type="PROSITE" id="PS00356">
    <property type="entry name" value="HTH_LACI_1"/>
    <property type="match status" value="1"/>
</dbReference>
<dbReference type="GO" id="GO:0003700">
    <property type="term" value="F:DNA-binding transcription factor activity"/>
    <property type="evidence" value="ECO:0007669"/>
    <property type="project" value="TreeGrafter"/>
</dbReference>
<dbReference type="Proteomes" id="UP000469943">
    <property type="component" value="Unassembled WGS sequence"/>
</dbReference>
<gene>
    <name evidence="5" type="ORF">GFD24_06910</name>
</gene>
<dbReference type="AlphaFoldDB" id="A0A7K3TCL6"/>
<dbReference type="OrthoDB" id="9798934at2"/>
<feature type="domain" description="HTH lacI-type" evidence="4">
    <location>
        <begin position="76"/>
        <end position="130"/>
    </location>
</feature>
<evidence type="ECO:0000256" key="2">
    <source>
        <dbReference type="ARBA" id="ARBA00023125"/>
    </source>
</evidence>
<dbReference type="Pfam" id="PF13377">
    <property type="entry name" value="Peripla_BP_3"/>
    <property type="match status" value="1"/>
</dbReference>
<keyword evidence="1" id="KW-0805">Transcription regulation</keyword>
<dbReference type="InterPro" id="IPR028082">
    <property type="entry name" value="Peripla_BP_I"/>
</dbReference>
<dbReference type="GO" id="GO:0000976">
    <property type="term" value="F:transcription cis-regulatory region binding"/>
    <property type="evidence" value="ECO:0007669"/>
    <property type="project" value="TreeGrafter"/>
</dbReference>
<dbReference type="SUPFAM" id="SSF47413">
    <property type="entry name" value="lambda repressor-like DNA-binding domains"/>
    <property type="match status" value="1"/>
</dbReference>
<evidence type="ECO:0000256" key="3">
    <source>
        <dbReference type="ARBA" id="ARBA00023163"/>
    </source>
</evidence>
<dbReference type="Gene3D" id="3.40.50.2300">
    <property type="match status" value="2"/>
</dbReference>
<dbReference type="InterPro" id="IPR000843">
    <property type="entry name" value="HTH_LacI"/>
</dbReference>
<dbReference type="InterPro" id="IPR010982">
    <property type="entry name" value="Lambda_DNA-bd_dom_sf"/>
</dbReference>
<dbReference type="PANTHER" id="PTHR30146:SF109">
    <property type="entry name" value="HTH-TYPE TRANSCRIPTIONAL REGULATOR GALS"/>
    <property type="match status" value="1"/>
</dbReference>
<dbReference type="InterPro" id="IPR046335">
    <property type="entry name" value="LacI/GalR-like_sensor"/>
</dbReference>
<dbReference type="CDD" id="cd01392">
    <property type="entry name" value="HTH_LacI"/>
    <property type="match status" value="1"/>
</dbReference>
<proteinExistence type="predicted"/>
<dbReference type="SUPFAM" id="SSF53822">
    <property type="entry name" value="Periplasmic binding protein-like I"/>
    <property type="match status" value="1"/>
</dbReference>
<dbReference type="Gene3D" id="1.10.260.40">
    <property type="entry name" value="lambda repressor-like DNA-binding domains"/>
    <property type="match status" value="1"/>
</dbReference>
<keyword evidence="2 5" id="KW-0238">DNA-binding</keyword>
<organism evidence="5 6">
    <name type="scientific">Bifidobacterium ramosum</name>
    <dbReference type="NCBI Taxonomy" id="1798158"/>
    <lineage>
        <taxon>Bacteria</taxon>
        <taxon>Bacillati</taxon>
        <taxon>Actinomycetota</taxon>
        <taxon>Actinomycetes</taxon>
        <taxon>Bifidobacteriales</taxon>
        <taxon>Bifidobacteriaceae</taxon>
        <taxon>Bifidobacterium</taxon>
    </lineage>
</organism>
<evidence type="ECO:0000259" key="4">
    <source>
        <dbReference type="PROSITE" id="PS50932"/>
    </source>
</evidence>
<protein>
    <submittedName>
        <fullName evidence="5">LacI family DNA-binding transcriptional regulator</fullName>
    </submittedName>
</protein>
<dbReference type="Pfam" id="PF00356">
    <property type="entry name" value="LacI"/>
    <property type="match status" value="1"/>
</dbReference>
<dbReference type="SMART" id="SM00354">
    <property type="entry name" value="HTH_LACI"/>
    <property type="match status" value="1"/>
</dbReference>
<dbReference type="PROSITE" id="PS50932">
    <property type="entry name" value="HTH_LACI_2"/>
    <property type="match status" value="1"/>
</dbReference>
<name>A0A7K3TCL6_9BIFI</name>
<evidence type="ECO:0000313" key="5">
    <source>
        <dbReference type="EMBL" id="NEG71934.1"/>
    </source>
</evidence>